<dbReference type="EMBL" id="LIZY01000047">
    <property type="protein sequence ID" value="KPJ64042.1"/>
    <property type="molecule type" value="Genomic_DNA"/>
</dbReference>
<gene>
    <name evidence="1" type="ORF">AMK68_02540</name>
</gene>
<organism evidence="1 2">
    <name type="scientific">candidate division KD3-62 bacterium DG_56</name>
    <dbReference type="NCBI Taxonomy" id="1704032"/>
    <lineage>
        <taxon>Bacteria</taxon>
        <taxon>candidate division KD3-62</taxon>
    </lineage>
</organism>
<comment type="caution">
    <text evidence="1">The sequence shown here is derived from an EMBL/GenBank/DDBJ whole genome shotgun (WGS) entry which is preliminary data.</text>
</comment>
<name>A0A0S7XNQ8_9BACT</name>
<evidence type="ECO:0000313" key="1">
    <source>
        <dbReference type="EMBL" id="KPJ64042.1"/>
    </source>
</evidence>
<dbReference type="Proteomes" id="UP000052020">
    <property type="component" value="Unassembled WGS sequence"/>
</dbReference>
<dbReference type="Gene3D" id="3.20.20.80">
    <property type="entry name" value="Glycosidases"/>
    <property type="match status" value="1"/>
</dbReference>
<proteinExistence type="predicted"/>
<accession>A0A0S7XNQ8</accession>
<sequence>MPSRGAAWGSWHGDEWDLERHAEYVEGLYTLAHGKPFVDAIRWFSFSDRQFTDDTGLVVRSLDQAKPAYEKVIQLAERWTTAEEGTTGADGIFRFRGHLGDYEISVIRDGAPVARQAVDLCRGTGPQRVVMSVP</sequence>
<reference evidence="1 2" key="1">
    <citation type="journal article" date="2015" name="Microbiome">
        <title>Genomic resolution of linkages in carbon, nitrogen, and sulfur cycling among widespread estuary sediment bacteria.</title>
        <authorList>
            <person name="Baker B.J."/>
            <person name="Lazar C.S."/>
            <person name="Teske A.P."/>
            <person name="Dick G.J."/>
        </authorList>
    </citation>
    <scope>NUCLEOTIDE SEQUENCE [LARGE SCALE GENOMIC DNA]</scope>
    <source>
        <strain evidence="1">DG_56</strain>
    </source>
</reference>
<protein>
    <submittedName>
        <fullName evidence="1">Uncharacterized protein</fullName>
    </submittedName>
</protein>
<evidence type="ECO:0000313" key="2">
    <source>
        <dbReference type="Proteomes" id="UP000052020"/>
    </source>
</evidence>
<dbReference type="AlphaFoldDB" id="A0A0S7XNQ8"/>